<dbReference type="Pfam" id="PF26039">
    <property type="entry name" value="Dcst2"/>
    <property type="match status" value="1"/>
</dbReference>
<feature type="transmembrane region" description="Helical" evidence="6">
    <location>
        <begin position="281"/>
        <end position="312"/>
    </location>
</feature>
<dbReference type="InterPro" id="IPR058842">
    <property type="entry name" value="DCST1_C"/>
</dbReference>
<dbReference type="InterPro" id="IPR051856">
    <property type="entry name" value="CSR-E3_Ligase_Protein"/>
</dbReference>
<keyword evidence="10" id="KW-1185">Reference proteome</keyword>
<evidence type="ECO:0000259" key="8">
    <source>
        <dbReference type="Pfam" id="PF26037"/>
    </source>
</evidence>
<sequence>MGLVSWLGRALQGLRGRGKSPAPRSRGRQPWQTSWPEEESKARELARSAGGFVLGIALASLYGALVLLAQGHNVWYCLVTTASLGAGLGLGMAFSAKVRVTVLLSLPHIFTSKQPLVLPRGAGGGPAGCWVPAEPQDPPSPVPTEEGKMLLLLLALGMAVQGPCTNILQNFSRAAESLSCGAELALNQTAERLQRAREPLLTVLAKIKDIAQKAKVVGDHVRKFFRSIMDSVSHVARALRNVWLWLANVGKVCNQELGTPYRRCLRLFSEAKDNCERAVPFLFFLCYIIITFKPLCGLANFGFLFCIIPQYLQSFLKRKTATPLRAALDRVRREFEFNISAVHHFDISLNASKSLGEVALDIMEGVRLRLEPTRRVLGLFTHISFFAILYMYIQALRYRYRYLRDDTFDNVYITRRFVELDLRRAEQGKPTVLPLSGWESGRYIPPAAPWLSQQERRRYGLQLVGVLRHVLLGLSIVLADYSLFWLLDLIRHQLQGEIIARAPAVMGVSVNGTGYISEIFRDLVSAFDTLQQGNVSVLSQRCLLQPAEPDYSTYLSMGILYGICLFIAIFGSHVARLRRVVCAAYYPRREQERTSFLHSTILARRAGLARALRQAVMRRTADAGQGNLLLFLTARLPAVARLARFLGIQQKRCLACGMTEQPDFITCITPACKGLYCSDCHQTLSNVCSVCMGPLSYRDTGDEEILDFCYQEHLESSGSELEEVMALWPPGSKGRAR</sequence>
<dbReference type="PANTHER" id="PTHR21041:SF6">
    <property type="entry name" value="DC-STAMP DOMAIN-CONTAINING PROTEIN 2"/>
    <property type="match status" value="1"/>
</dbReference>
<dbReference type="AlphaFoldDB" id="A0ABC9XV12"/>
<dbReference type="EMBL" id="BAAFJT010000029">
    <property type="protein sequence ID" value="GAB0200865.1"/>
    <property type="molecule type" value="Genomic_DNA"/>
</dbReference>
<comment type="subcellular location">
    <subcellularLocation>
        <location evidence="1">Membrane</location>
        <topology evidence="1">Multi-pass membrane protein</topology>
    </subcellularLocation>
</comment>
<dbReference type="PANTHER" id="PTHR21041">
    <property type="entry name" value="DENDRITIC CELL-SPECIFIC TRANSMEMBRANE PROTEIN"/>
    <property type="match status" value="1"/>
</dbReference>
<evidence type="ECO:0000259" key="7">
    <source>
        <dbReference type="Pfam" id="PF07782"/>
    </source>
</evidence>
<evidence type="ECO:0000256" key="1">
    <source>
        <dbReference type="ARBA" id="ARBA00004141"/>
    </source>
</evidence>
<dbReference type="Pfam" id="PF07782">
    <property type="entry name" value="DC_STAMP"/>
    <property type="match status" value="1"/>
</dbReference>
<dbReference type="InterPro" id="IPR012858">
    <property type="entry name" value="DC_STAMP-like"/>
</dbReference>
<keyword evidence="4 6" id="KW-0472">Membrane</keyword>
<accession>A0ABC9XV12</accession>
<dbReference type="GO" id="GO:0016020">
    <property type="term" value="C:membrane"/>
    <property type="evidence" value="ECO:0007669"/>
    <property type="project" value="UniProtKB-SubCell"/>
</dbReference>
<evidence type="ECO:0000256" key="6">
    <source>
        <dbReference type="SAM" id="Phobius"/>
    </source>
</evidence>
<keyword evidence="3 6" id="KW-1133">Transmembrane helix</keyword>
<protein>
    <submittedName>
        <fullName evidence="9">DC-STAMP domain-containing protein 2</fullName>
    </submittedName>
</protein>
<proteinExistence type="predicted"/>
<name>A0ABC9XV12_GRUJA</name>
<feature type="transmembrane region" description="Helical" evidence="6">
    <location>
        <begin position="75"/>
        <end position="96"/>
    </location>
</feature>
<feature type="transmembrane region" description="Helical" evidence="6">
    <location>
        <begin position="376"/>
        <end position="393"/>
    </location>
</feature>
<feature type="transmembrane region" description="Helical" evidence="6">
    <location>
        <begin position="551"/>
        <end position="570"/>
    </location>
</feature>
<keyword evidence="2 6" id="KW-0812">Transmembrane</keyword>
<gene>
    <name evidence="9" type="ORF">GRJ2_002552000</name>
</gene>
<comment type="caution">
    <text evidence="9">The sequence shown here is derived from an EMBL/GenBank/DDBJ whole genome shotgun (WGS) entry which is preliminary data.</text>
</comment>
<evidence type="ECO:0000256" key="5">
    <source>
        <dbReference type="SAM" id="MobiDB-lite"/>
    </source>
</evidence>
<evidence type="ECO:0000313" key="9">
    <source>
        <dbReference type="EMBL" id="GAB0200865.1"/>
    </source>
</evidence>
<dbReference type="Pfam" id="PF26037">
    <property type="entry name" value="zf-RING_DCST1_C"/>
    <property type="match status" value="1"/>
</dbReference>
<evidence type="ECO:0000256" key="4">
    <source>
        <dbReference type="ARBA" id="ARBA00023136"/>
    </source>
</evidence>
<organism evidence="9 10">
    <name type="scientific">Grus japonensis</name>
    <name type="common">Japanese crane</name>
    <name type="synonym">Red-crowned crane</name>
    <dbReference type="NCBI Taxonomy" id="30415"/>
    <lineage>
        <taxon>Eukaryota</taxon>
        <taxon>Metazoa</taxon>
        <taxon>Chordata</taxon>
        <taxon>Craniata</taxon>
        <taxon>Vertebrata</taxon>
        <taxon>Euteleostomi</taxon>
        <taxon>Archelosauria</taxon>
        <taxon>Archosauria</taxon>
        <taxon>Dinosauria</taxon>
        <taxon>Saurischia</taxon>
        <taxon>Theropoda</taxon>
        <taxon>Coelurosauria</taxon>
        <taxon>Aves</taxon>
        <taxon>Neognathae</taxon>
        <taxon>Neoaves</taxon>
        <taxon>Gruiformes</taxon>
        <taxon>Gruidae</taxon>
        <taxon>Grus</taxon>
    </lineage>
</organism>
<evidence type="ECO:0000313" key="10">
    <source>
        <dbReference type="Proteomes" id="UP001623348"/>
    </source>
</evidence>
<reference evidence="9 10" key="1">
    <citation type="submission" date="2024-06" db="EMBL/GenBank/DDBJ databases">
        <title>The draft genome of Grus japonensis, version 3.</title>
        <authorList>
            <person name="Nabeshima K."/>
            <person name="Suzuki S."/>
            <person name="Onuma M."/>
        </authorList>
    </citation>
    <scope>NUCLEOTIDE SEQUENCE [LARGE SCALE GENOMIC DNA]</scope>
    <source>
        <strain evidence="9 10">451A</strain>
    </source>
</reference>
<feature type="region of interest" description="Disordered" evidence="5">
    <location>
        <begin position="14"/>
        <end position="37"/>
    </location>
</feature>
<evidence type="ECO:0000256" key="3">
    <source>
        <dbReference type="ARBA" id="ARBA00022989"/>
    </source>
</evidence>
<feature type="transmembrane region" description="Helical" evidence="6">
    <location>
        <begin position="49"/>
        <end position="68"/>
    </location>
</feature>
<feature type="domain" description="E3 ubiquitin-protein ligase DCST1-like C-terminal" evidence="8">
    <location>
        <begin position="651"/>
        <end position="694"/>
    </location>
</feature>
<evidence type="ECO:0000256" key="2">
    <source>
        <dbReference type="ARBA" id="ARBA00022692"/>
    </source>
</evidence>
<dbReference type="Proteomes" id="UP001623348">
    <property type="component" value="Unassembled WGS sequence"/>
</dbReference>
<feature type="domain" description="Dendritic cell-specific transmembrane protein-like" evidence="7">
    <location>
        <begin position="408"/>
        <end position="598"/>
    </location>
</feature>
<feature type="transmembrane region" description="Helical" evidence="6">
    <location>
        <begin position="466"/>
        <end position="487"/>
    </location>
</feature>